<gene>
    <name evidence="7" type="ORF">SFOMI_5147</name>
</gene>
<dbReference type="GO" id="GO:0004777">
    <property type="term" value="F:succinate-semialdehyde dehydrogenase (NAD+) activity"/>
    <property type="evidence" value="ECO:0007669"/>
    <property type="project" value="TreeGrafter"/>
</dbReference>
<dbReference type="InterPro" id="IPR010102">
    <property type="entry name" value="Succ_semiAld_DH"/>
</dbReference>
<reference evidence="7 8" key="2">
    <citation type="journal article" date="2013" name="Environ. Sci. Technol.">
        <title>The 4-tert-butylphenol-utilizing bacterium Sphingobium fuliginis OMI can degrade bisphenols via phenolic ring hydroxylation and meta-cleavage pathway.</title>
        <authorList>
            <person name="Ogata Y."/>
            <person name="Goda S."/>
            <person name="Toyama T."/>
            <person name="Sei K."/>
            <person name="Ike M."/>
        </authorList>
    </citation>
    <scope>NUCLEOTIDE SEQUENCE [LARGE SCALE GENOMIC DNA]</scope>
    <source>
        <strain evidence="7 8">OMI</strain>
    </source>
</reference>
<dbReference type="InterPro" id="IPR016162">
    <property type="entry name" value="Ald_DH_N"/>
</dbReference>
<keyword evidence="3" id="KW-0558">Oxidation</keyword>
<dbReference type="InterPro" id="IPR050740">
    <property type="entry name" value="Aldehyde_DH_Superfamily"/>
</dbReference>
<accession>A0A292ZMA0</accession>
<organism evidence="7 8">
    <name type="scientific">Sphingobium fuliginis (strain ATCC 27551)</name>
    <dbReference type="NCBI Taxonomy" id="336203"/>
    <lineage>
        <taxon>Bacteria</taxon>
        <taxon>Pseudomonadati</taxon>
        <taxon>Pseudomonadota</taxon>
        <taxon>Alphaproteobacteria</taxon>
        <taxon>Sphingomonadales</taxon>
        <taxon>Sphingomonadaceae</taxon>
        <taxon>Sphingobium</taxon>
    </lineage>
</organism>
<dbReference type="InterPro" id="IPR016161">
    <property type="entry name" value="Ald_DH/histidinol_DH"/>
</dbReference>
<evidence type="ECO:0000256" key="3">
    <source>
        <dbReference type="ARBA" id="ARBA00023097"/>
    </source>
</evidence>
<feature type="active site" evidence="4">
    <location>
        <position position="246"/>
    </location>
</feature>
<comment type="caution">
    <text evidence="7">The sequence shown here is derived from an EMBL/GenBank/DDBJ whole genome shotgun (WGS) entry which is preliminary data.</text>
</comment>
<dbReference type="InterPro" id="IPR016163">
    <property type="entry name" value="Ald_DH_C"/>
</dbReference>
<dbReference type="GO" id="GO:0005829">
    <property type="term" value="C:cytosol"/>
    <property type="evidence" value="ECO:0007669"/>
    <property type="project" value="TreeGrafter"/>
</dbReference>
<dbReference type="FunFam" id="3.40.605.10:FF:000005">
    <property type="entry name" value="Succinate-semialdehyde dehydrogenase I"/>
    <property type="match status" value="1"/>
</dbReference>
<dbReference type="RefSeq" id="WP_099186941.1">
    <property type="nucleotide sequence ID" value="NZ_BEWI01000032.1"/>
</dbReference>
<dbReference type="Gene3D" id="3.40.605.10">
    <property type="entry name" value="Aldehyde Dehydrogenase, Chain A, domain 1"/>
    <property type="match status" value="1"/>
</dbReference>
<dbReference type="Pfam" id="PF00171">
    <property type="entry name" value="Aldedh"/>
    <property type="match status" value="1"/>
</dbReference>
<dbReference type="EMBL" id="BEWI01000032">
    <property type="protein sequence ID" value="GAY24567.1"/>
    <property type="molecule type" value="Genomic_DNA"/>
</dbReference>
<evidence type="ECO:0000256" key="4">
    <source>
        <dbReference type="PROSITE-ProRule" id="PRU10007"/>
    </source>
</evidence>
<dbReference type="PANTHER" id="PTHR43353">
    <property type="entry name" value="SUCCINATE-SEMIALDEHYDE DEHYDROGENASE, MITOCHONDRIAL"/>
    <property type="match status" value="1"/>
</dbReference>
<dbReference type="PROSITE" id="PS00687">
    <property type="entry name" value="ALDEHYDE_DEHYDR_GLU"/>
    <property type="match status" value="1"/>
</dbReference>
<evidence type="ECO:0000313" key="7">
    <source>
        <dbReference type="EMBL" id="GAY24567.1"/>
    </source>
</evidence>
<dbReference type="FunFam" id="3.40.605.10:FF:000026">
    <property type="entry name" value="Aldehyde dehydrogenase, putative"/>
    <property type="match status" value="1"/>
</dbReference>
<name>A0A292ZMA0_SPHSA</name>
<dbReference type="InterPro" id="IPR015590">
    <property type="entry name" value="Aldehyde_DH_dom"/>
</dbReference>
<evidence type="ECO:0000256" key="2">
    <source>
        <dbReference type="ARBA" id="ARBA00023002"/>
    </source>
</evidence>
<dbReference type="SUPFAM" id="SSF53720">
    <property type="entry name" value="ALDH-like"/>
    <property type="match status" value="1"/>
</dbReference>
<evidence type="ECO:0000256" key="5">
    <source>
        <dbReference type="RuleBase" id="RU003345"/>
    </source>
</evidence>
<dbReference type="AlphaFoldDB" id="A0A292ZMA0"/>
<reference evidence="7 8" key="1">
    <citation type="journal article" date="2013" name="Biodegradation">
        <title>Occurrence of 4-tert-butylphenol (4-t-BP) biodegradation in an aquatic sample caused by the presence of Spirodela polyrrhiza and isolation of a 4-t-BP-utilizing bacterium.</title>
        <authorList>
            <person name="Ogata Y."/>
            <person name="Toyama T."/>
            <person name="Yu N."/>
            <person name="Wang X."/>
            <person name="Sei K."/>
            <person name="Ike M."/>
        </authorList>
    </citation>
    <scope>NUCLEOTIDE SEQUENCE [LARGE SCALE GENOMIC DNA]</scope>
    <source>
        <strain evidence="7 8">OMI</strain>
    </source>
</reference>
<dbReference type="InterPro" id="IPR016160">
    <property type="entry name" value="Ald_DH_CS_CYS"/>
</dbReference>
<proteinExistence type="inferred from homology"/>
<dbReference type="GO" id="GO:0009450">
    <property type="term" value="P:gamma-aminobutyric acid catabolic process"/>
    <property type="evidence" value="ECO:0007669"/>
    <property type="project" value="InterPro"/>
</dbReference>
<sequence length="474" mass="50154">MKREQCFIAGEWVGNGEWIAVDNPATGGIIGRVPALGREESRRAIEAAAVAMPAWAAHPAGERAAILQRIAALMLERADDLAALLTEEQGKPLAEAKGEIAYAASFFQWFGEEAKRAYGDIIPGPMPDRRIMVLKQPVGVVAAITPWNFPAAMVARKLAPALAAGCGVVLKPSELTPFTALAIAQIADEAGVPRGLLNVVTGDAREIGAEMTGNPVVRKISFTGSTAVGRLLMEQASRSIKKLSLELGGNAPFIVFDDADLDAAVMGAIQSKYRNAGQTCVCANRFYVQAGVYDAFAGKLAAATAKLRVGEGTRTGVDIGPLIDERAVAKVQRHVDDAVAKGARIVLGGGSAPDGPRFFTPTILRDVKPGMRVLEEETFGPLAPLVKFDDDAEAIALANDSEFGLAAYFYARDVNRIWRAAEGIESGIVGINTGLISTEVAPFGGVKQSGIGREGSRYGLDDYLELKYLCLSLA</sequence>
<dbReference type="GO" id="GO:0004029">
    <property type="term" value="F:aldehyde dehydrogenase (NAD+) activity"/>
    <property type="evidence" value="ECO:0007669"/>
    <property type="project" value="UniProtKB-EC"/>
</dbReference>
<dbReference type="NCBIfam" id="TIGR01780">
    <property type="entry name" value="SSADH"/>
    <property type="match status" value="1"/>
</dbReference>
<keyword evidence="2 5" id="KW-0560">Oxidoreductase</keyword>
<dbReference type="PANTHER" id="PTHR43353:SF5">
    <property type="entry name" value="SUCCINATE-SEMIALDEHYDE DEHYDROGENASE, MITOCHONDRIAL"/>
    <property type="match status" value="1"/>
</dbReference>
<evidence type="ECO:0000256" key="1">
    <source>
        <dbReference type="ARBA" id="ARBA00009986"/>
    </source>
</evidence>
<evidence type="ECO:0000259" key="6">
    <source>
        <dbReference type="Pfam" id="PF00171"/>
    </source>
</evidence>
<dbReference type="Proteomes" id="UP000221538">
    <property type="component" value="Unassembled WGS sequence"/>
</dbReference>
<dbReference type="EC" id="1.2.1.3" evidence="7"/>
<evidence type="ECO:0000313" key="8">
    <source>
        <dbReference type="Proteomes" id="UP000221538"/>
    </source>
</evidence>
<feature type="domain" description="Aldehyde dehydrogenase" evidence="6">
    <location>
        <begin position="17"/>
        <end position="468"/>
    </location>
</feature>
<dbReference type="PROSITE" id="PS00070">
    <property type="entry name" value="ALDEHYDE_DEHYDR_CYS"/>
    <property type="match status" value="1"/>
</dbReference>
<dbReference type="Gene3D" id="3.40.309.10">
    <property type="entry name" value="Aldehyde Dehydrogenase, Chain A, domain 2"/>
    <property type="match status" value="1"/>
</dbReference>
<dbReference type="CDD" id="cd07103">
    <property type="entry name" value="ALDH_F5_SSADH_GabD"/>
    <property type="match status" value="1"/>
</dbReference>
<dbReference type="InterPro" id="IPR029510">
    <property type="entry name" value="Ald_DH_CS_GLU"/>
</dbReference>
<protein>
    <submittedName>
        <fullName evidence="7">Aldehyde dehydrogenase</fullName>
        <ecNumber evidence="7">1.2.1.3</ecNumber>
    </submittedName>
</protein>
<dbReference type="FunFam" id="3.40.309.10:FF:000004">
    <property type="entry name" value="Succinate-semialdehyde dehydrogenase I"/>
    <property type="match status" value="1"/>
</dbReference>
<comment type="similarity">
    <text evidence="1 5">Belongs to the aldehyde dehydrogenase family.</text>
</comment>